<dbReference type="SUPFAM" id="SSF46894">
    <property type="entry name" value="C-terminal effector domain of the bipartite response regulators"/>
    <property type="match status" value="1"/>
</dbReference>
<evidence type="ECO:0000256" key="2">
    <source>
        <dbReference type="ARBA" id="ARBA00023125"/>
    </source>
</evidence>
<evidence type="ECO:0000313" key="5">
    <source>
        <dbReference type="EMBL" id="MCW3160121.1"/>
    </source>
</evidence>
<dbReference type="InterPro" id="IPR036388">
    <property type="entry name" value="WH-like_DNA-bd_sf"/>
</dbReference>
<dbReference type="Proteomes" id="UP001163719">
    <property type="component" value="Unassembled WGS sequence"/>
</dbReference>
<keyword evidence="2" id="KW-0238">DNA-binding</keyword>
<dbReference type="Gene3D" id="3.30.450.20">
    <property type="entry name" value="PAS domain"/>
    <property type="match status" value="1"/>
</dbReference>
<dbReference type="PROSITE" id="PS50043">
    <property type="entry name" value="HTH_LUXR_2"/>
    <property type="match status" value="1"/>
</dbReference>
<dbReference type="SMART" id="SM00421">
    <property type="entry name" value="HTH_LUXR"/>
    <property type="match status" value="1"/>
</dbReference>
<dbReference type="PANTHER" id="PTHR44688:SF16">
    <property type="entry name" value="DNA-BINDING TRANSCRIPTIONAL ACTIVATOR DEVR_DOSR"/>
    <property type="match status" value="1"/>
</dbReference>
<keyword evidence="3" id="KW-0804">Transcription</keyword>
<evidence type="ECO:0000313" key="6">
    <source>
        <dbReference type="Proteomes" id="UP001163719"/>
    </source>
</evidence>
<gene>
    <name evidence="5" type="ORF">OH806_02400</name>
</gene>
<keyword evidence="6" id="KW-1185">Reference proteome</keyword>
<sequence length="254" mass="28899">MKSKQHQLTAVWNEFPDALSNNFVVTAAPAIQKIIAEMFSVGNFYYYIINVADGSVSNFNETVLSIHGLKEYPNSLQQIIDLIHPDDIPFVLEAERLTLDKMKEIGFEHQLNLKTSYCFRMKVGDGSYQLFHHQAIHSLKDENGKLLQAINIHTNIHHLTQQNNFVVVVSGIGTRDDYHQILVRPNDIIALPNLTKREKEILSLIGKGYSGAEIAKSLILSEHTIRTHRKNILAKTNSRNSKELVRKAFEWGLI</sequence>
<dbReference type="Pfam" id="PF00196">
    <property type="entry name" value="GerE"/>
    <property type="match status" value="1"/>
</dbReference>
<dbReference type="RefSeq" id="WP_264742082.1">
    <property type="nucleotide sequence ID" value="NZ_JAPDHV010000001.1"/>
</dbReference>
<evidence type="ECO:0000256" key="3">
    <source>
        <dbReference type="ARBA" id="ARBA00023163"/>
    </source>
</evidence>
<dbReference type="InterPro" id="IPR000792">
    <property type="entry name" value="Tscrpt_reg_LuxR_C"/>
</dbReference>
<dbReference type="CDD" id="cd06170">
    <property type="entry name" value="LuxR_C_like"/>
    <property type="match status" value="1"/>
</dbReference>
<dbReference type="SUPFAM" id="SSF55785">
    <property type="entry name" value="PYP-like sensor domain (PAS domain)"/>
    <property type="match status" value="1"/>
</dbReference>
<dbReference type="Gene3D" id="1.10.10.10">
    <property type="entry name" value="Winged helix-like DNA-binding domain superfamily/Winged helix DNA-binding domain"/>
    <property type="match status" value="1"/>
</dbReference>
<dbReference type="InterPro" id="IPR035965">
    <property type="entry name" value="PAS-like_dom_sf"/>
</dbReference>
<reference evidence="5" key="1">
    <citation type="submission" date="2022-10" db="EMBL/GenBank/DDBJ databases">
        <title>Chryseobacterium babae sp. nov. isolated from the gut of the beetle Oryctes rhinoceros, and Chryseobacterium kimseyorum sp. nov., isolated from a stick insect rearing cage.</title>
        <authorList>
            <person name="Shelomi M."/>
            <person name="Han C.-J."/>
            <person name="Chen W.-M."/>
            <person name="Chen H.-K."/>
            <person name="Liaw S.-J."/>
            <person name="Muhle E."/>
            <person name="Clermont D."/>
        </authorList>
    </citation>
    <scope>NUCLEOTIDE SEQUENCE</scope>
    <source>
        <strain evidence="5">WLa1L2M3</strain>
    </source>
</reference>
<organism evidence="5 6">
    <name type="scientific">Chryseobacterium oryctis</name>
    <dbReference type="NCBI Taxonomy" id="2952618"/>
    <lineage>
        <taxon>Bacteria</taxon>
        <taxon>Pseudomonadati</taxon>
        <taxon>Bacteroidota</taxon>
        <taxon>Flavobacteriia</taxon>
        <taxon>Flavobacteriales</taxon>
        <taxon>Weeksellaceae</taxon>
        <taxon>Chryseobacterium group</taxon>
        <taxon>Chryseobacterium</taxon>
    </lineage>
</organism>
<keyword evidence="1" id="KW-0805">Transcription regulation</keyword>
<dbReference type="PANTHER" id="PTHR44688">
    <property type="entry name" value="DNA-BINDING TRANSCRIPTIONAL ACTIVATOR DEVR_DOSR"/>
    <property type="match status" value="1"/>
</dbReference>
<dbReference type="InterPro" id="IPR016032">
    <property type="entry name" value="Sig_transdc_resp-reg_C-effctor"/>
</dbReference>
<dbReference type="PRINTS" id="PR00038">
    <property type="entry name" value="HTHLUXR"/>
</dbReference>
<feature type="domain" description="HTH luxR-type" evidence="4">
    <location>
        <begin position="187"/>
        <end position="252"/>
    </location>
</feature>
<protein>
    <submittedName>
        <fullName evidence="5">LuxR C-terminal-related transcriptional regulator</fullName>
    </submittedName>
</protein>
<comment type="caution">
    <text evidence="5">The sequence shown here is derived from an EMBL/GenBank/DDBJ whole genome shotgun (WGS) entry which is preliminary data.</text>
</comment>
<name>A0ABT3HK30_9FLAO</name>
<accession>A0ABT3HK30</accession>
<evidence type="ECO:0000259" key="4">
    <source>
        <dbReference type="PROSITE" id="PS50043"/>
    </source>
</evidence>
<proteinExistence type="predicted"/>
<evidence type="ECO:0000256" key="1">
    <source>
        <dbReference type="ARBA" id="ARBA00023015"/>
    </source>
</evidence>
<dbReference type="EMBL" id="JAPDHV010000001">
    <property type="protein sequence ID" value="MCW3160121.1"/>
    <property type="molecule type" value="Genomic_DNA"/>
</dbReference>